<name>A0A9X3Z2E3_9BACL</name>
<keyword evidence="5" id="KW-0597">Phosphoprotein</keyword>
<dbReference type="EC" id="2.7.13.3" evidence="3"/>
<keyword evidence="12" id="KW-1133">Transmembrane helix</keyword>
<evidence type="ECO:0000256" key="11">
    <source>
        <dbReference type="ARBA" id="ARBA00023136"/>
    </source>
</evidence>
<evidence type="ECO:0000313" key="17">
    <source>
        <dbReference type="Proteomes" id="UP001151071"/>
    </source>
</evidence>
<dbReference type="Pfam" id="PF02518">
    <property type="entry name" value="HATPase_c"/>
    <property type="match status" value="1"/>
</dbReference>
<keyword evidence="4" id="KW-1003">Cell membrane</keyword>
<evidence type="ECO:0000256" key="3">
    <source>
        <dbReference type="ARBA" id="ARBA00012438"/>
    </source>
</evidence>
<evidence type="ECO:0000256" key="5">
    <source>
        <dbReference type="ARBA" id="ARBA00022553"/>
    </source>
</evidence>
<evidence type="ECO:0000259" key="14">
    <source>
        <dbReference type="PROSITE" id="PS50113"/>
    </source>
</evidence>
<keyword evidence="8" id="KW-0418">Kinase</keyword>
<dbReference type="PROSITE" id="PS50109">
    <property type="entry name" value="HIS_KIN"/>
    <property type="match status" value="1"/>
</dbReference>
<evidence type="ECO:0000256" key="10">
    <source>
        <dbReference type="ARBA" id="ARBA00023012"/>
    </source>
</evidence>
<protein>
    <recommendedName>
        <fullName evidence="3">histidine kinase</fullName>
        <ecNumber evidence="3">2.7.13.3</ecNumber>
    </recommendedName>
</protein>
<dbReference type="GO" id="GO:0005524">
    <property type="term" value="F:ATP binding"/>
    <property type="evidence" value="ECO:0007669"/>
    <property type="project" value="UniProtKB-KW"/>
</dbReference>
<dbReference type="InterPro" id="IPR003660">
    <property type="entry name" value="HAMP_dom"/>
</dbReference>
<dbReference type="PANTHER" id="PTHR43065">
    <property type="entry name" value="SENSOR HISTIDINE KINASE"/>
    <property type="match status" value="1"/>
</dbReference>
<keyword evidence="12" id="KW-0812">Transmembrane</keyword>
<dbReference type="CDD" id="cd06225">
    <property type="entry name" value="HAMP"/>
    <property type="match status" value="1"/>
</dbReference>
<dbReference type="SUPFAM" id="SSF47384">
    <property type="entry name" value="Homodimeric domain of signal transducing histidine kinase"/>
    <property type="match status" value="1"/>
</dbReference>
<dbReference type="GO" id="GO:0000155">
    <property type="term" value="F:phosphorelay sensor kinase activity"/>
    <property type="evidence" value="ECO:0007669"/>
    <property type="project" value="InterPro"/>
</dbReference>
<dbReference type="InterPro" id="IPR036097">
    <property type="entry name" value="HisK_dim/P_sf"/>
</dbReference>
<organism evidence="16 17">
    <name type="scientific">Brevibacillus thermoruber</name>
    <dbReference type="NCBI Taxonomy" id="33942"/>
    <lineage>
        <taxon>Bacteria</taxon>
        <taxon>Bacillati</taxon>
        <taxon>Bacillota</taxon>
        <taxon>Bacilli</taxon>
        <taxon>Bacillales</taxon>
        <taxon>Paenibacillaceae</taxon>
        <taxon>Brevibacillus</taxon>
    </lineage>
</organism>
<gene>
    <name evidence="16" type="ORF">O3V59_04065</name>
</gene>
<evidence type="ECO:0000256" key="8">
    <source>
        <dbReference type="ARBA" id="ARBA00022777"/>
    </source>
</evidence>
<keyword evidence="11 12" id="KW-0472">Membrane</keyword>
<dbReference type="SMART" id="SM00387">
    <property type="entry name" value="HATPase_c"/>
    <property type="match status" value="1"/>
</dbReference>
<dbReference type="SUPFAM" id="SSF55785">
    <property type="entry name" value="PYP-like sensor domain (PAS domain)"/>
    <property type="match status" value="1"/>
</dbReference>
<evidence type="ECO:0000313" key="16">
    <source>
        <dbReference type="EMBL" id="MDA5107525.1"/>
    </source>
</evidence>
<evidence type="ECO:0000256" key="12">
    <source>
        <dbReference type="SAM" id="Phobius"/>
    </source>
</evidence>
<dbReference type="PROSITE" id="PS51257">
    <property type="entry name" value="PROKAR_LIPOPROTEIN"/>
    <property type="match status" value="1"/>
</dbReference>
<comment type="subcellular location">
    <subcellularLocation>
        <location evidence="2">Cell membrane</location>
        <topology evidence="2">Multi-pass membrane protein</topology>
    </subcellularLocation>
</comment>
<dbReference type="InterPro" id="IPR000014">
    <property type="entry name" value="PAS"/>
</dbReference>
<feature type="transmembrane region" description="Helical" evidence="12">
    <location>
        <begin position="182"/>
        <end position="203"/>
    </location>
</feature>
<dbReference type="InterPro" id="IPR000700">
    <property type="entry name" value="PAS-assoc_C"/>
</dbReference>
<dbReference type="PANTHER" id="PTHR43065:SF10">
    <property type="entry name" value="PEROXIDE STRESS-ACTIVATED HISTIDINE KINASE MAK3"/>
    <property type="match status" value="1"/>
</dbReference>
<dbReference type="PRINTS" id="PR00344">
    <property type="entry name" value="BCTRLSENSOR"/>
</dbReference>
<reference evidence="16" key="1">
    <citation type="submission" date="2022-12" db="EMBL/GenBank/DDBJ databases">
        <title>Draft genome sequence of the thermophilic strain Brevibacillus thermoruber HT42, isolated from Los Humeros, Puebla, Mexico, with biotechnological potential.</title>
        <authorList>
            <person name="Lara Sanchez J."/>
            <person name="Solis Palacios R."/>
            <person name="Bustos Baena A.S."/>
            <person name="Ruz Baez A.E."/>
            <person name="Espinosa Luna G."/>
            <person name="Oliart Ros R.M."/>
        </authorList>
    </citation>
    <scope>NUCLEOTIDE SEQUENCE</scope>
    <source>
        <strain evidence="16">HT42</strain>
    </source>
</reference>
<dbReference type="Pfam" id="PF00672">
    <property type="entry name" value="HAMP"/>
    <property type="match status" value="1"/>
</dbReference>
<dbReference type="EMBL" id="JAPYYP010000003">
    <property type="protein sequence ID" value="MDA5107525.1"/>
    <property type="molecule type" value="Genomic_DNA"/>
</dbReference>
<dbReference type="Gene3D" id="1.10.287.130">
    <property type="match status" value="1"/>
</dbReference>
<dbReference type="SUPFAM" id="SSF158472">
    <property type="entry name" value="HAMP domain-like"/>
    <property type="match status" value="1"/>
</dbReference>
<proteinExistence type="predicted"/>
<dbReference type="Gene3D" id="6.10.340.10">
    <property type="match status" value="1"/>
</dbReference>
<evidence type="ECO:0000259" key="13">
    <source>
        <dbReference type="PROSITE" id="PS50109"/>
    </source>
</evidence>
<keyword evidence="17" id="KW-1185">Reference proteome</keyword>
<dbReference type="PROSITE" id="PS50885">
    <property type="entry name" value="HAMP"/>
    <property type="match status" value="1"/>
</dbReference>
<feature type="domain" description="Histidine kinase" evidence="13">
    <location>
        <begin position="398"/>
        <end position="604"/>
    </location>
</feature>
<dbReference type="PROSITE" id="PS50113">
    <property type="entry name" value="PAC"/>
    <property type="match status" value="1"/>
</dbReference>
<dbReference type="InterPro" id="IPR003661">
    <property type="entry name" value="HisK_dim/P_dom"/>
</dbReference>
<dbReference type="InterPro" id="IPR001610">
    <property type="entry name" value="PAC"/>
</dbReference>
<dbReference type="CDD" id="cd00130">
    <property type="entry name" value="PAS"/>
    <property type="match status" value="1"/>
</dbReference>
<dbReference type="InterPro" id="IPR036890">
    <property type="entry name" value="HATPase_C_sf"/>
</dbReference>
<dbReference type="GO" id="GO:0005886">
    <property type="term" value="C:plasma membrane"/>
    <property type="evidence" value="ECO:0007669"/>
    <property type="project" value="UniProtKB-SubCell"/>
</dbReference>
<keyword evidence="10" id="KW-0902">Two-component regulatory system</keyword>
<dbReference type="AlphaFoldDB" id="A0A9X3Z2E3"/>
<dbReference type="Pfam" id="PF00512">
    <property type="entry name" value="HisKA"/>
    <property type="match status" value="1"/>
</dbReference>
<evidence type="ECO:0000256" key="7">
    <source>
        <dbReference type="ARBA" id="ARBA00022741"/>
    </source>
</evidence>
<feature type="transmembrane region" description="Helical" evidence="12">
    <location>
        <begin position="14"/>
        <end position="33"/>
    </location>
</feature>
<feature type="domain" description="PAC" evidence="14">
    <location>
        <begin position="333"/>
        <end position="385"/>
    </location>
</feature>
<dbReference type="SMART" id="SM00086">
    <property type="entry name" value="PAC"/>
    <property type="match status" value="1"/>
</dbReference>
<dbReference type="InterPro" id="IPR005467">
    <property type="entry name" value="His_kinase_dom"/>
</dbReference>
<comment type="caution">
    <text evidence="16">The sequence shown here is derived from an EMBL/GenBank/DDBJ whole genome shotgun (WGS) entry which is preliminary data.</text>
</comment>
<keyword evidence="6" id="KW-0808">Transferase</keyword>
<dbReference type="SUPFAM" id="SSF55874">
    <property type="entry name" value="ATPase domain of HSP90 chaperone/DNA topoisomerase II/histidine kinase"/>
    <property type="match status" value="1"/>
</dbReference>
<keyword evidence="9 16" id="KW-0067">ATP-binding</keyword>
<dbReference type="Gene3D" id="3.30.450.20">
    <property type="entry name" value="PAS domain"/>
    <property type="match status" value="1"/>
</dbReference>
<sequence>MSPFRNLGFQKKMMLSYLVMMLLIGCVTTLFSYQMTKVTTDETHLTQNVLPQASGLLDVKNQLYMKTYALKMYTITREPSYLDEYYTNLIDTSRFESIPKTDANSDLFAIIESISELDFLFLNKINPLLKANNVEAVSYVLSQEVQPRIDKLEKQLTFSLNRLEFQTNKEFQRTNESLKVSLILTYSVSVAAILFGLFCTFYFRKELLRPIQSLIRQVREVSKGTFGQQIIYSTRDEFYELAQEFNRMSSNIARLFQQDEARRLVLEEEKNVREQILNSLPVGVITRHYHSAWVHINQKANELVQLDKNYFPQTDDPTVWEQSPDTDEAPWFENRKITLYKQDGSSFTALVSYVPLRNQYNREAGWMVTFTDITEQEKVQAYLHQSEKLAMVGQLAAGAAHEIRNPLTVIYGFIQLLQQRLPDEERDRHYLPLILQEIERVNRIVTELLMLSKPSQPNYREVALAQVLDSILPLMKAEATLHGIEIVDLCDKETRMPVDVEQLKQILLNLMKNSIEAMRQGGVLTVESRVDETHVNIHIRDTGEGIPPEHLGRIFDPFFSLKEDGTGLGLPITRRMVENHGGDMRIFSKVGEGTEIVISLPIRPRALQGSA</sequence>
<evidence type="ECO:0000259" key="15">
    <source>
        <dbReference type="PROSITE" id="PS50885"/>
    </source>
</evidence>
<dbReference type="Gene3D" id="3.30.565.10">
    <property type="entry name" value="Histidine kinase-like ATPase, C-terminal domain"/>
    <property type="match status" value="1"/>
</dbReference>
<dbReference type="InterPro" id="IPR035965">
    <property type="entry name" value="PAS-like_dom_sf"/>
</dbReference>
<feature type="domain" description="HAMP" evidence="15">
    <location>
        <begin position="205"/>
        <end position="257"/>
    </location>
</feature>
<dbReference type="SMART" id="SM00388">
    <property type="entry name" value="HisKA"/>
    <property type="match status" value="1"/>
</dbReference>
<keyword evidence="7" id="KW-0547">Nucleotide-binding</keyword>
<evidence type="ECO:0000256" key="6">
    <source>
        <dbReference type="ARBA" id="ARBA00022679"/>
    </source>
</evidence>
<evidence type="ECO:0000256" key="9">
    <source>
        <dbReference type="ARBA" id="ARBA00022840"/>
    </source>
</evidence>
<comment type="catalytic activity">
    <reaction evidence="1">
        <text>ATP + protein L-histidine = ADP + protein N-phospho-L-histidine.</text>
        <dbReference type="EC" id="2.7.13.3"/>
    </reaction>
</comment>
<evidence type="ECO:0000256" key="2">
    <source>
        <dbReference type="ARBA" id="ARBA00004651"/>
    </source>
</evidence>
<evidence type="ECO:0000256" key="4">
    <source>
        <dbReference type="ARBA" id="ARBA00022475"/>
    </source>
</evidence>
<dbReference type="InterPro" id="IPR004358">
    <property type="entry name" value="Sig_transdc_His_kin-like_C"/>
</dbReference>
<evidence type="ECO:0000256" key="1">
    <source>
        <dbReference type="ARBA" id="ARBA00000085"/>
    </source>
</evidence>
<accession>A0A9X3Z2E3</accession>
<dbReference type="CDD" id="cd00082">
    <property type="entry name" value="HisKA"/>
    <property type="match status" value="1"/>
</dbReference>
<dbReference type="RefSeq" id="WP_029098265.1">
    <property type="nucleotide sequence ID" value="NZ_JAPYYP010000003.1"/>
</dbReference>
<dbReference type="SMART" id="SM00304">
    <property type="entry name" value="HAMP"/>
    <property type="match status" value="1"/>
</dbReference>
<dbReference type="Proteomes" id="UP001151071">
    <property type="component" value="Unassembled WGS sequence"/>
</dbReference>
<dbReference type="InterPro" id="IPR003594">
    <property type="entry name" value="HATPase_dom"/>
</dbReference>